<evidence type="ECO:0000256" key="3">
    <source>
        <dbReference type="ARBA" id="ARBA00006991"/>
    </source>
</evidence>
<evidence type="ECO:0000256" key="8">
    <source>
        <dbReference type="ARBA" id="ARBA00023015"/>
    </source>
</evidence>
<evidence type="ECO:0000256" key="12">
    <source>
        <dbReference type="PROSITE-ProRule" id="PRU00042"/>
    </source>
</evidence>
<evidence type="ECO:0000256" key="11">
    <source>
        <dbReference type="ARBA" id="ARBA00023242"/>
    </source>
</evidence>
<dbReference type="AlphaFoldDB" id="A0A3B5AHR8"/>
<evidence type="ECO:0000256" key="1">
    <source>
        <dbReference type="ARBA" id="ARBA00003767"/>
    </source>
</evidence>
<feature type="domain" description="C2H2-type" evidence="13">
    <location>
        <begin position="116"/>
        <end position="143"/>
    </location>
</feature>
<evidence type="ECO:0000256" key="2">
    <source>
        <dbReference type="ARBA" id="ARBA00004123"/>
    </source>
</evidence>
<accession>A0A3B5AHR8</accession>
<dbReference type="Ensembl" id="ENSSPAT00000020271.1">
    <property type="protein sequence ID" value="ENSSPAP00000019971.1"/>
    <property type="gene ID" value="ENSSPAG00000015056.1"/>
</dbReference>
<dbReference type="PANTHER" id="PTHR23226">
    <property type="entry name" value="ZINC FINGER AND SCAN DOMAIN-CONTAINING"/>
    <property type="match status" value="1"/>
</dbReference>
<dbReference type="GO" id="GO:0000981">
    <property type="term" value="F:DNA-binding transcription factor activity, RNA polymerase II-specific"/>
    <property type="evidence" value="ECO:0007669"/>
    <property type="project" value="TreeGrafter"/>
</dbReference>
<evidence type="ECO:0000256" key="7">
    <source>
        <dbReference type="ARBA" id="ARBA00022833"/>
    </source>
</evidence>
<dbReference type="GO" id="GO:0008270">
    <property type="term" value="F:zinc ion binding"/>
    <property type="evidence" value="ECO:0007669"/>
    <property type="project" value="UniProtKB-KW"/>
</dbReference>
<feature type="domain" description="C2H2-type" evidence="13">
    <location>
        <begin position="172"/>
        <end position="190"/>
    </location>
</feature>
<proteinExistence type="inferred from homology"/>
<evidence type="ECO:0000256" key="5">
    <source>
        <dbReference type="ARBA" id="ARBA00022737"/>
    </source>
</evidence>
<keyword evidence="7" id="KW-0862">Zinc</keyword>
<dbReference type="FunFam" id="3.30.160.60:FF:001254">
    <property type="entry name" value="Zinc finger protein 564"/>
    <property type="match status" value="1"/>
</dbReference>
<comment type="function">
    <text evidence="1">May be involved in transcriptional regulation.</text>
</comment>
<keyword evidence="9" id="KW-0238">DNA-binding</keyword>
<comment type="subcellular location">
    <subcellularLocation>
        <location evidence="2">Nucleus</location>
    </subcellularLocation>
</comment>
<keyword evidence="6 12" id="KW-0863">Zinc-finger</keyword>
<evidence type="ECO:0000256" key="4">
    <source>
        <dbReference type="ARBA" id="ARBA00022723"/>
    </source>
</evidence>
<dbReference type="GO" id="GO:0000978">
    <property type="term" value="F:RNA polymerase II cis-regulatory region sequence-specific DNA binding"/>
    <property type="evidence" value="ECO:0007669"/>
    <property type="project" value="TreeGrafter"/>
</dbReference>
<evidence type="ECO:0000256" key="10">
    <source>
        <dbReference type="ARBA" id="ARBA00023163"/>
    </source>
</evidence>
<evidence type="ECO:0000259" key="13">
    <source>
        <dbReference type="PROSITE" id="PS50157"/>
    </source>
</evidence>
<dbReference type="GO" id="GO:0005634">
    <property type="term" value="C:nucleus"/>
    <property type="evidence" value="ECO:0007669"/>
    <property type="project" value="UniProtKB-SubCell"/>
</dbReference>
<dbReference type="GeneTree" id="ENSGT00940000162287"/>
<dbReference type="Gene3D" id="3.30.160.60">
    <property type="entry name" value="Classic Zinc Finger"/>
    <property type="match status" value="4"/>
</dbReference>
<evidence type="ECO:0000313" key="14">
    <source>
        <dbReference type="Ensembl" id="ENSSPAP00000019971.1"/>
    </source>
</evidence>
<dbReference type="STRING" id="144197.ENSSPAP00000019971"/>
<dbReference type="PANTHER" id="PTHR23226:SF416">
    <property type="entry name" value="FI01424P"/>
    <property type="match status" value="1"/>
</dbReference>
<dbReference type="PROSITE" id="PS50157">
    <property type="entry name" value="ZINC_FINGER_C2H2_2"/>
    <property type="match status" value="4"/>
</dbReference>
<reference evidence="14" key="1">
    <citation type="submission" date="2023-09" db="UniProtKB">
        <authorList>
            <consortium name="Ensembl"/>
        </authorList>
    </citation>
    <scope>IDENTIFICATION</scope>
</reference>
<keyword evidence="4" id="KW-0479">Metal-binding</keyword>
<dbReference type="Pfam" id="PF00096">
    <property type="entry name" value="zf-C2H2"/>
    <property type="match status" value="2"/>
</dbReference>
<feature type="domain" description="C2H2-type" evidence="13">
    <location>
        <begin position="73"/>
        <end position="100"/>
    </location>
</feature>
<dbReference type="InterPro" id="IPR013087">
    <property type="entry name" value="Znf_C2H2_type"/>
</dbReference>
<keyword evidence="5" id="KW-0677">Repeat</keyword>
<sequence length="207" mass="23974">MLTLDSYIYHSRCSIINHKFVEMLVREAARKISTVFSQLSSLLQAENGTRTRERGNRRVIYRRDRTTVNVTPFSCRTCHKGFDTASSLKRHELIHTGSVRHSCDTCGKSFFYKKPHKCEQCGKAFRIYTNYQRHLRIHTGEKPYECEVCGVRFRQLGHVKFHMQVHTGERPYSCSSCGLGFSDSRLLKRHNCSGKYQKVLANTLTTS</sequence>
<dbReference type="FunFam" id="3.30.160.60:FF:000688">
    <property type="entry name" value="zinc finger protein 197 isoform X1"/>
    <property type="match status" value="1"/>
</dbReference>
<keyword evidence="11" id="KW-0539">Nucleus</keyword>
<dbReference type="PROSITE" id="PS00028">
    <property type="entry name" value="ZINC_FINGER_C2H2_1"/>
    <property type="match status" value="3"/>
</dbReference>
<dbReference type="SUPFAM" id="SSF57667">
    <property type="entry name" value="beta-beta-alpha zinc fingers"/>
    <property type="match status" value="3"/>
</dbReference>
<dbReference type="SMART" id="SM00355">
    <property type="entry name" value="ZnF_C2H2"/>
    <property type="match status" value="4"/>
</dbReference>
<evidence type="ECO:0000256" key="9">
    <source>
        <dbReference type="ARBA" id="ARBA00023125"/>
    </source>
</evidence>
<evidence type="ECO:0000256" key="6">
    <source>
        <dbReference type="ARBA" id="ARBA00022771"/>
    </source>
</evidence>
<comment type="similarity">
    <text evidence="3">Belongs to the krueppel C2H2-type zinc-finger protein family.</text>
</comment>
<keyword evidence="8" id="KW-0805">Transcription regulation</keyword>
<organism evidence="14">
    <name type="scientific">Stegastes partitus</name>
    <name type="common">bicolor damselfish</name>
    <dbReference type="NCBI Taxonomy" id="144197"/>
    <lineage>
        <taxon>Eukaryota</taxon>
        <taxon>Metazoa</taxon>
        <taxon>Chordata</taxon>
        <taxon>Craniata</taxon>
        <taxon>Vertebrata</taxon>
        <taxon>Euteleostomi</taxon>
        <taxon>Actinopterygii</taxon>
        <taxon>Neopterygii</taxon>
        <taxon>Teleostei</taxon>
        <taxon>Neoteleostei</taxon>
        <taxon>Acanthomorphata</taxon>
        <taxon>Ovalentaria</taxon>
        <taxon>Pomacentridae</taxon>
        <taxon>Stegastes</taxon>
    </lineage>
</organism>
<dbReference type="InterPro" id="IPR036236">
    <property type="entry name" value="Znf_C2H2_sf"/>
</dbReference>
<name>A0A3B5AHR8_9TELE</name>
<protein>
    <recommendedName>
        <fullName evidence="13">C2H2-type domain-containing protein</fullName>
    </recommendedName>
</protein>
<feature type="domain" description="C2H2-type" evidence="13">
    <location>
        <begin position="144"/>
        <end position="171"/>
    </location>
</feature>
<dbReference type="FunFam" id="3.30.160.60:FF:001290">
    <property type="entry name" value="Zinc finger 45-like"/>
    <property type="match status" value="1"/>
</dbReference>
<dbReference type="FunFam" id="3.30.160.60:FF:000325">
    <property type="entry name" value="ZFP90 zinc finger protein"/>
    <property type="match status" value="1"/>
</dbReference>
<keyword evidence="10" id="KW-0804">Transcription</keyword>